<reference evidence="2" key="2">
    <citation type="submission" date="2021-01" db="EMBL/GenBank/DDBJ databases">
        <authorList>
            <person name="Schikora-Tamarit M.A."/>
        </authorList>
    </citation>
    <scope>NUCLEOTIDE SEQUENCE</scope>
    <source>
        <strain evidence="2">CBS6341</strain>
    </source>
</reference>
<protein>
    <submittedName>
        <fullName evidence="2">Uncharacterized protein</fullName>
    </submittedName>
</protein>
<dbReference type="AlphaFoldDB" id="A0A9P8PIU8"/>
<evidence type="ECO:0000256" key="1">
    <source>
        <dbReference type="SAM" id="MobiDB-lite"/>
    </source>
</evidence>
<reference evidence="2" key="1">
    <citation type="journal article" date="2021" name="Open Biol.">
        <title>Shared evolutionary footprints suggest mitochondrial oxidative damage underlies multiple complex I losses in fungi.</title>
        <authorList>
            <person name="Schikora-Tamarit M.A."/>
            <person name="Marcet-Houben M."/>
            <person name="Nosek J."/>
            <person name="Gabaldon T."/>
        </authorList>
    </citation>
    <scope>NUCLEOTIDE SEQUENCE</scope>
    <source>
        <strain evidence="2">CBS6341</strain>
    </source>
</reference>
<sequence>MNKEMKKSGQNQSQNPCSLNKPDISCLSTKVEKTPQLSEQTGKIPHLPNEILEKIIDYHVLYLNGNPLIAPIYEIFHSGICNCFPDLRECLKQKITVYSIFSKPYNGTNRHYSIGDNDSEFRLLCSDLERSFQYSEEISNAGYYFLNNRQLKGAKLENNEVPNRTLYRIPNEELCFFVDWKTSLESTVTGAPNHIILNVFNTAYIVGRRPEDSTLLNIELCNLRETIIEIFESYFTKTSKTIYIKYTLPLLSLKSQLGFLFNNPLLAKDIRSATAEDLNEFPLRFKEYKGEDLSDDNLIDISTKNIFDNLIKLDIKFDDFNKELHINCFELLISSPGSSKKKFKNLKFPLEFSGHGIAKRDTYHFDLEKPNQHLEVLEKANEKLQGFDISFNLNRLSGLFKAKNGRKYTKHYGKLTRELIMEKFKNLKEELLSIFWEYEVEIIKYKASLPVTGIHPCVYIREELNDSSMGNIRLIQPYFTYSLRLIDTIKKKENQDYETDKQDTKLQTSGNYQLRFKLSRFEYDRNVEMIKVIEVFLQEIMKYKNNRDFLQNIRFKIYHNDEEMEDYSKWQQEYYREIEKGYPKLKDEVEFDELFEISSW</sequence>
<evidence type="ECO:0000313" key="3">
    <source>
        <dbReference type="Proteomes" id="UP000769528"/>
    </source>
</evidence>
<keyword evidence="3" id="KW-1185">Reference proteome</keyword>
<dbReference type="EMBL" id="JAEUBF010001156">
    <property type="protein sequence ID" value="KAH3672310.1"/>
    <property type="molecule type" value="Genomic_DNA"/>
</dbReference>
<comment type="caution">
    <text evidence="2">The sequence shown here is derived from an EMBL/GenBank/DDBJ whole genome shotgun (WGS) entry which is preliminary data.</text>
</comment>
<feature type="compositionally biased region" description="Polar residues" evidence="1">
    <location>
        <begin position="8"/>
        <end position="18"/>
    </location>
</feature>
<organism evidence="2 3">
    <name type="scientific">Wickerhamomyces mucosus</name>
    <dbReference type="NCBI Taxonomy" id="1378264"/>
    <lineage>
        <taxon>Eukaryota</taxon>
        <taxon>Fungi</taxon>
        <taxon>Dikarya</taxon>
        <taxon>Ascomycota</taxon>
        <taxon>Saccharomycotina</taxon>
        <taxon>Saccharomycetes</taxon>
        <taxon>Phaffomycetales</taxon>
        <taxon>Wickerhamomycetaceae</taxon>
        <taxon>Wickerhamomyces</taxon>
    </lineage>
</organism>
<proteinExistence type="predicted"/>
<gene>
    <name evidence="2" type="ORF">WICMUC_004281</name>
</gene>
<dbReference type="Proteomes" id="UP000769528">
    <property type="component" value="Unassembled WGS sequence"/>
</dbReference>
<name>A0A9P8PIU8_9ASCO</name>
<evidence type="ECO:0000313" key="2">
    <source>
        <dbReference type="EMBL" id="KAH3672310.1"/>
    </source>
</evidence>
<accession>A0A9P8PIU8</accession>
<feature type="region of interest" description="Disordered" evidence="1">
    <location>
        <begin position="1"/>
        <end position="21"/>
    </location>
</feature>